<organism evidence="2 3">
    <name type="scientific">Sphagnum troendelagicum</name>
    <dbReference type="NCBI Taxonomy" id="128251"/>
    <lineage>
        <taxon>Eukaryota</taxon>
        <taxon>Viridiplantae</taxon>
        <taxon>Streptophyta</taxon>
        <taxon>Embryophyta</taxon>
        <taxon>Bryophyta</taxon>
        <taxon>Sphagnophytina</taxon>
        <taxon>Sphagnopsida</taxon>
        <taxon>Sphagnales</taxon>
        <taxon>Sphagnaceae</taxon>
        <taxon>Sphagnum</taxon>
    </lineage>
</organism>
<comment type="caution">
    <text evidence="2">The sequence shown here is derived from an EMBL/GenBank/DDBJ whole genome shotgun (WGS) entry which is preliminary data.</text>
</comment>
<proteinExistence type="predicted"/>
<feature type="coiled-coil region" evidence="1">
    <location>
        <begin position="85"/>
        <end position="112"/>
    </location>
</feature>
<keyword evidence="1" id="KW-0175">Coiled coil</keyword>
<dbReference type="Proteomes" id="UP001497512">
    <property type="component" value="Unassembled WGS sequence"/>
</dbReference>
<evidence type="ECO:0000313" key="3">
    <source>
        <dbReference type="Proteomes" id="UP001497512"/>
    </source>
</evidence>
<keyword evidence="3" id="KW-1185">Reference proteome</keyword>
<accession>A0ABP0T776</accession>
<dbReference type="EMBL" id="CAXANX010000008">
    <property type="protein sequence ID" value="CAK9188681.1"/>
    <property type="molecule type" value="Genomic_DNA"/>
</dbReference>
<protein>
    <submittedName>
        <fullName evidence="2">Uncharacterized protein</fullName>
    </submittedName>
</protein>
<evidence type="ECO:0000313" key="2">
    <source>
        <dbReference type="EMBL" id="CAK9188681.1"/>
    </source>
</evidence>
<sequence length="239" mass="28062">MIVYDFDSLIGINRSEGTSSMGRSTNLSLINQNIYTHIKDKFQNTHIQSGSISQNDTIIETEEKWSVMVIRDPFLLRQFCDDVRFTRSRSQIEEEEAEMRRANQRIKCVQCDDFYIEQENKMGVCAHHDGFVYDNHSSNVEHWTQRAAIEQLLKEEADAVRQPHNALLTSEQKEQLERQKQRFKFICCNRTVQAAGLTNGCKRGQHCQPNVTLDQWERACDQNNEYQQKLCDLLRRRIQ</sequence>
<reference evidence="2" key="1">
    <citation type="submission" date="2024-02" db="EMBL/GenBank/DDBJ databases">
        <authorList>
            <consortium name="ELIXIR-Norway"/>
            <consortium name="Elixir Norway"/>
        </authorList>
    </citation>
    <scope>NUCLEOTIDE SEQUENCE</scope>
</reference>
<name>A0ABP0T776_9BRYO</name>
<evidence type="ECO:0000256" key="1">
    <source>
        <dbReference type="SAM" id="Coils"/>
    </source>
</evidence>
<gene>
    <name evidence="2" type="ORF">CSSPTR1EN2_LOCUS23969</name>
</gene>